<gene>
    <name evidence="11" type="ORF">ACFQDO_17335</name>
</gene>
<protein>
    <recommendedName>
        <fullName evidence="3">FAD:protein FMN transferase</fullName>
        <ecNumber evidence="2">2.7.1.180</ecNumber>
    </recommendedName>
    <alternativeName>
        <fullName evidence="9">Flavin transferase</fullName>
    </alternativeName>
</protein>
<dbReference type="RefSeq" id="WP_345717437.1">
    <property type="nucleotide sequence ID" value="NZ_BAABFP010000007.1"/>
</dbReference>
<keyword evidence="12" id="KW-1185">Reference proteome</keyword>
<dbReference type="InterPro" id="IPR024932">
    <property type="entry name" value="ApbE"/>
</dbReference>
<comment type="catalytic activity">
    <reaction evidence="10">
        <text>L-threonyl-[protein] + FAD = FMN-L-threonyl-[protein] + AMP + H(+)</text>
        <dbReference type="Rhea" id="RHEA:36847"/>
        <dbReference type="Rhea" id="RHEA-COMP:11060"/>
        <dbReference type="Rhea" id="RHEA-COMP:11061"/>
        <dbReference type="ChEBI" id="CHEBI:15378"/>
        <dbReference type="ChEBI" id="CHEBI:30013"/>
        <dbReference type="ChEBI" id="CHEBI:57692"/>
        <dbReference type="ChEBI" id="CHEBI:74257"/>
        <dbReference type="ChEBI" id="CHEBI:456215"/>
        <dbReference type="EC" id="2.7.1.180"/>
    </reaction>
</comment>
<evidence type="ECO:0000256" key="1">
    <source>
        <dbReference type="ARBA" id="ARBA00001946"/>
    </source>
</evidence>
<dbReference type="PANTHER" id="PTHR30040:SF2">
    <property type="entry name" value="FAD:PROTEIN FMN TRANSFERASE"/>
    <property type="match status" value="1"/>
</dbReference>
<comment type="caution">
    <text evidence="11">The sequence shown here is derived from an EMBL/GenBank/DDBJ whole genome shotgun (WGS) entry which is preliminary data.</text>
</comment>
<keyword evidence="6" id="KW-0479">Metal-binding</keyword>
<dbReference type="PANTHER" id="PTHR30040">
    <property type="entry name" value="THIAMINE BIOSYNTHESIS LIPOPROTEIN APBE"/>
    <property type="match status" value="1"/>
</dbReference>
<dbReference type="Gene3D" id="3.10.520.10">
    <property type="entry name" value="ApbE-like domains"/>
    <property type="match status" value="2"/>
</dbReference>
<evidence type="ECO:0000256" key="9">
    <source>
        <dbReference type="ARBA" id="ARBA00031306"/>
    </source>
</evidence>
<dbReference type="EC" id="2.7.1.180" evidence="2"/>
<dbReference type="GO" id="GO:0016740">
    <property type="term" value="F:transferase activity"/>
    <property type="evidence" value="ECO:0007669"/>
    <property type="project" value="UniProtKB-KW"/>
</dbReference>
<dbReference type="Pfam" id="PF02424">
    <property type="entry name" value="ApbE"/>
    <property type="match status" value="1"/>
</dbReference>
<keyword evidence="5 11" id="KW-0808">Transferase</keyword>
<dbReference type="InterPro" id="IPR003374">
    <property type="entry name" value="ApbE-like_sf"/>
</dbReference>
<accession>A0ABW1JIC5</accession>
<organism evidence="11 12">
    <name type="scientific">Angustibacter luteus</name>
    <dbReference type="NCBI Taxonomy" id="658456"/>
    <lineage>
        <taxon>Bacteria</taxon>
        <taxon>Bacillati</taxon>
        <taxon>Actinomycetota</taxon>
        <taxon>Actinomycetes</taxon>
        <taxon>Kineosporiales</taxon>
        <taxon>Kineosporiaceae</taxon>
    </lineage>
</organism>
<evidence type="ECO:0000256" key="2">
    <source>
        <dbReference type="ARBA" id="ARBA00011955"/>
    </source>
</evidence>
<keyword evidence="4" id="KW-0285">Flavoprotein</keyword>
<keyword evidence="7" id="KW-0274">FAD</keyword>
<comment type="cofactor">
    <cofactor evidence="1">
        <name>Mg(2+)</name>
        <dbReference type="ChEBI" id="CHEBI:18420"/>
    </cofactor>
</comment>
<keyword evidence="8" id="KW-0460">Magnesium</keyword>
<dbReference type="EMBL" id="JBHSRD010000008">
    <property type="protein sequence ID" value="MFC6008900.1"/>
    <property type="molecule type" value="Genomic_DNA"/>
</dbReference>
<evidence type="ECO:0000256" key="10">
    <source>
        <dbReference type="ARBA" id="ARBA00048540"/>
    </source>
</evidence>
<dbReference type="SUPFAM" id="SSF143631">
    <property type="entry name" value="ApbE-like"/>
    <property type="match status" value="1"/>
</dbReference>
<evidence type="ECO:0000313" key="12">
    <source>
        <dbReference type="Proteomes" id="UP001596189"/>
    </source>
</evidence>
<evidence type="ECO:0000256" key="5">
    <source>
        <dbReference type="ARBA" id="ARBA00022679"/>
    </source>
</evidence>
<sequence length="273" mass="28187">MGTSSTTNHADLTAWGETGTVEVSDPAALGAARQIAQRHLDALGRVCQRDSPRAEVHQIPCAAGSSVDVSPLLARVVQASLETAARTDGLVDPTVRVPRRSGGSHGAVPQQSWFPVCGKATGQSRGGGWRRVRLDGARLTVPPGSTLELRTSALAIGLDDIALVATQLTGADVLVGLGGRAATLGQGHAVTDPRHVVDPRTGRPAPSTWSLVEVSASTCRTASAQAVAAAVLGDDALDWLDRHHANARLTRPDGSVVRVGAFQPVALRTLVAA</sequence>
<proteinExistence type="predicted"/>
<reference evidence="12" key="1">
    <citation type="journal article" date="2019" name="Int. J. Syst. Evol. Microbiol.">
        <title>The Global Catalogue of Microorganisms (GCM) 10K type strain sequencing project: providing services to taxonomists for standard genome sequencing and annotation.</title>
        <authorList>
            <consortium name="The Broad Institute Genomics Platform"/>
            <consortium name="The Broad Institute Genome Sequencing Center for Infectious Disease"/>
            <person name="Wu L."/>
            <person name="Ma J."/>
        </authorList>
    </citation>
    <scope>NUCLEOTIDE SEQUENCE [LARGE SCALE GENOMIC DNA]</scope>
    <source>
        <strain evidence="12">KACC 14249</strain>
    </source>
</reference>
<dbReference type="Proteomes" id="UP001596189">
    <property type="component" value="Unassembled WGS sequence"/>
</dbReference>
<evidence type="ECO:0000256" key="4">
    <source>
        <dbReference type="ARBA" id="ARBA00022630"/>
    </source>
</evidence>
<evidence type="ECO:0000256" key="8">
    <source>
        <dbReference type="ARBA" id="ARBA00022842"/>
    </source>
</evidence>
<evidence type="ECO:0000313" key="11">
    <source>
        <dbReference type="EMBL" id="MFC6008900.1"/>
    </source>
</evidence>
<evidence type="ECO:0000256" key="6">
    <source>
        <dbReference type="ARBA" id="ARBA00022723"/>
    </source>
</evidence>
<evidence type="ECO:0000256" key="7">
    <source>
        <dbReference type="ARBA" id="ARBA00022827"/>
    </source>
</evidence>
<evidence type="ECO:0000256" key="3">
    <source>
        <dbReference type="ARBA" id="ARBA00016337"/>
    </source>
</evidence>
<name>A0ABW1JIC5_9ACTN</name>